<keyword evidence="7 9" id="KW-1133">Transmembrane helix</keyword>
<sequence length="68" mass="7433">MTYRLLSKDIRALGFMAFVLLVVAGNIIFSPMVDLQAGEHIWSTTVGFLLTAMSPGTCADMISIRRLA</sequence>
<dbReference type="PANTHER" id="PTHR30588:SF0">
    <property type="entry name" value="BRANCHED-CHAIN AMINO ACID PERMEASE BRNQ"/>
    <property type="match status" value="1"/>
</dbReference>
<evidence type="ECO:0000313" key="10">
    <source>
        <dbReference type="EMBL" id="OKP03041.1"/>
    </source>
</evidence>
<dbReference type="PANTHER" id="PTHR30588">
    <property type="entry name" value="BRANCHED-CHAIN AMINO ACID TRANSPORT SYSTEM 2 CARRIER PROTEIN"/>
    <property type="match status" value="1"/>
</dbReference>
<dbReference type="GO" id="GO:0005304">
    <property type="term" value="F:L-valine transmembrane transporter activity"/>
    <property type="evidence" value="ECO:0007669"/>
    <property type="project" value="TreeGrafter"/>
</dbReference>
<comment type="similarity">
    <text evidence="2 9">Belongs to the branched chain amino acid transporter family.</text>
</comment>
<evidence type="ECO:0000256" key="8">
    <source>
        <dbReference type="ARBA" id="ARBA00023136"/>
    </source>
</evidence>
<evidence type="ECO:0000256" key="6">
    <source>
        <dbReference type="ARBA" id="ARBA00022970"/>
    </source>
</evidence>
<keyword evidence="4" id="KW-1003">Cell membrane</keyword>
<comment type="function">
    <text evidence="9">Component of the transport system for branched-chain amino acids.</text>
</comment>
<keyword evidence="5 9" id="KW-0812">Transmembrane</keyword>
<keyword evidence="6 9" id="KW-0029">Amino-acid transport</keyword>
<accession>A0A1Q5TS77</accession>
<dbReference type="GO" id="GO:0015818">
    <property type="term" value="P:isoleucine transport"/>
    <property type="evidence" value="ECO:0007669"/>
    <property type="project" value="TreeGrafter"/>
</dbReference>
<dbReference type="InterPro" id="IPR004685">
    <property type="entry name" value="Brnchd-chn_aa_trnsp_Livcs"/>
</dbReference>
<feature type="transmembrane region" description="Helical" evidence="9">
    <location>
        <begin position="12"/>
        <end position="29"/>
    </location>
</feature>
<dbReference type="GO" id="GO:0005886">
    <property type="term" value="C:plasma membrane"/>
    <property type="evidence" value="ECO:0007669"/>
    <property type="project" value="UniProtKB-SubCell"/>
</dbReference>
<dbReference type="AlphaFoldDB" id="A0A1Q5TS77"/>
<dbReference type="GO" id="GO:0015190">
    <property type="term" value="F:L-leucine transmembrane transporter activity"/>
    <property type="evidence" value="ECO:0007669"/>
    <property type="project" value="TreeGrafter"/>
</dbReference>
<evidence type="ECO:0000256" key="7">
    <source>
        <dbReference type="ARBA" id="ARBA00022989"/>
    </source>
</evidence>
<evidence type="ECO:0000313" key="11">
    <source>
        <dbReference type="Proteomes" id="UP000186277"/>
    </source>
</evidence>
<name>A0A1Q5TS77_9GAMM</name>
<dbReference type="Proteomes" id="UP000186277">
    <property type="component" value="Unassembled WGS sequence"/>
</dbReference>
<comment type="caution">
    <text evidence="9">Lacks conserved residue(s) required for the propagation of feature annotation.</text>
</comment>
<comment type="caution">
    <text evidence="10">The sequence shown here is derived from an EMBL/GenBank/DDBJ whole genome shotgun (WGS) entry which is preliminary data.</text>
</comment>
<evidence type="ECO:0000256" key="3">
    <source>
        <dbReference type="ARBA" id="ARBA00022448"/>
    </source>
</evidence>
<keyword evidence="3 9" id="KW-0813">Transport</keyword>
<dbReference type="OrthoDB" id="6446907at2"/>
<keyword evidence="8 9" id="KW-0472">Membrane</keyword>
<keyword evidence="11" id="KW-1185">Reference proteome</keyword>
<evidence type="ECO:0000256" key="1">
    <source>
        <dbReference type="ARBA" id="ARBA00004651"/>
    </source>
</evidence>
<dbReference type="GO" id="GO:0015188">
    <property type="term" value="F:L-isoleucine transmembrane transporter activity"/>
    <property type="evidence" value="ECO:0007669"/>
    <property type="project" value="TreeGrafter"/>
</dbReference>
<dbReference type="RefSeq" id="WP_083601019.1">
    <property type="nucleotide sequence ID" value="NZ_CAWMWP010000052.1"/>
</dbReference>
<organism evidence="10 11">
    <name type="scientific">Xenorhabdus thuongxuanensis</name>
    <dbReference type="NCBI Taxonomy" id="1873484"/>
    <lineage>
        <taxon>Bacteria</taxon>
        <taxon>Pseudomonadati</taxon>
        <taxon>Pseudomonadota</taxon>
        <taxon>Gammaproteobacteria</taxon>
        <taxon>Enterobacterales</taxon>
        <taxon>Morganellaceae</taxon>
        <taxon>Xenorhabdus</taxon>
    </lineage>
</organism>
<proteinExistence type="inferred from homology"/>
<feature type="transmembrane region" description="Helical" evidence="9">
    <location>
        <begin position="41"/>
        <end position="62"/>
    </location>
</feature>
<dbReference type="GO" id="GO:0015820">
    <property type="term" value="P:L-leucine transport"/>
    <property type="evidence" value="ECO:0007669"/>
    <property type="project" value="TreeGrafter"/>
</dbReference>
<protein>
    <recommendedName>
        <fullName evidence="9">Branched-chain amino acid transport system carrier protein</fullName>
    </recommendedName>
</protein>
<evidence type="ECO:0000256" key="9">
    <source>
        <dbReference type="RuleBase" id="RU362122"/>
    </source>
</evidence>
<reference evidence="10 11" key="1">
    <citation type="submission" date="2016-09" db="EMBL/GenBank/DDBJ databases">
        <title>Xenorhabdus thuongxuanensis sp. nov. and Xenorhabdus eapokensis sp. nov., isolated from Steinernema species.</title>
        <authorList>
            <person name="Kaempfer P."/>
            <person name="Tobias N.J."/>
            <person name="Phan Ke L."/>
            <person name="Bode H.B."/>
            <person name="Glaeser S.P."/>
        </authorList>
    </citation>
    <scope>NUCLEOTIDE SEQUENCE [LARGE SCALE GENOMIC DNA]</scope>
    <source>
        <strain evidence="10 11">30TX1</strain>
    </source>
</reference>
<dbReference type="EMBL" id="MKGR01000028">
    <property type="protein sequence ID" value="OKP03041.1"/>
    <property type="molecule type" value="Genomic_DNA"/>
</dbReference>
<evidence type="ECO:0000256" key="5">
    <source>
        <dbReference type="ARBA" id="ARBA00022692"/>
    </source>
</evidence>
<dbReference type="Pfam" id="PF05525">
    <property type="entry name" value="Branch_AA_trans"/>
    <property type="match status" value="1"/>
</dbReference>
<evidence type="ECO:0000256" key="2">
    <source>
        <dbReference type="ARBA" id="ARBA00008540"/>
    </source>
</evidence>
<comment type="subcellular location">
    <subcellularLocation>
        <location evidence="9">Cell inner membrane</location>
        <topology evidence="9">Multi-pass membrane protein</topology>
    </subcellularLocation>
    <subcellularLocation>
        <location evidence="1">Cell membrane</location>
        <topology evidence="1">Multi-pass membrane protein</topology>
    </subcellularLocation>
</comment>
<gene>
    <name evidence="10" type="ORF">Xentx_03080</name>
</gene>
<evidence type="ECO:0000256" key="4">
    <source>
        <dbReference type="ARBA" id="ARBA00022475"/>
    </source>
</evidence>